<keyword evidence="2" id="KW-0472">Membrane</keyword>
<dbReference type="InParanoid" id="A7EQZ3"/>
<accession>A7EQZ3</accession>
<dbReference type="RefSeq" id="XP_001591121.1">
    <property type="nucleotide sequence ID" value="XM_001591071.1"/>
</dbReference>
<evidence type="ECO:0000313" key="4">
    <source>
        <dbReference type="Proteomes" id="UP000001312"/>
    </source>
</evidence>
<dbReference type="AlphaFoldDB" id="A7EQZ3"/>
<feature type="transmembrane region" description="Helical" evidence="2">
    <location>
        <begin position="106"/>
        <end position="133"/>
    </location>
</feature>
<sequence>MSTNFFTTPSGRPTGCNTCNAGYMNFTPPIRDPYNLRQEFRRRPFNPPRRAPLYVPDSLNHAYIASLPPSVQPGQEPYPSPADTQREQSAREEDDEGWGTIFVHTFFWKGLIAVLAWFIGWLSIFAVLVISLFDLVGDGPFLPVFALCSVYWYATVPDFDSVLFWTVVLLGVLGMVAMTMVKLVLGSIIGYCFDRLIK</sequence>
<feature type="transmembrane region" description="Helical" evidence="2">
    <location>
        <begin position="162"/>
        <end position="193"/>
    </location>
</feature>
<dbReference type="GeneID" id="5487169"/>
<evidence type="ECO:0008006" key="5">
    <source>
        <dbReference type="Google" id="ProtNLM"/>
    </source>
</evidence>
<dbReference type="EMBL" id="CH476630">
    <property type="protein sequence ID" value="EDN91885.1"/>
    <property type="molecule type" value="Genomic_DNA"/>
</dbReference>
<name>A7EQZ3_SCLS1</name>
<organism evidence="3 4">
    <name type="scientific">Sclerotinia sclerotiorum (strain ATCC 18683 / 1980 / Ss-1)</name>
    <name type="common">White mold</name>
    <name type="synonym">Whetzelinia sclerotiorum</name>
    <dbReference type="NCBI Taxonomy" id="665079"/>
    <lineage>
        <taxon>Eukaryota</taxon>
        <taxon>Fungi</taxon>
        <taxon>Dikarya</taxon>
        <taxon>Ascomycota</taxon>
        <taxon>Pezizomycotina</taxon>
        <taxon>Leotiomycetes</taxon>
        <taxon>Helotiales</taxon>
        <taxon>Sclerotiniaceae</taxon>
        <taxon>Sclerotinia</taxon>
    </lineage>
</organism>
<proteinExistence type="predicted"/>
<gene>
    <name evidence="3" type="ORF">SS1G_07746</name>
</gene>
<evidence type="ECO:0000313" key="3">
    <source>
        <dbReference type="EMBL" id="EDN91885.1"/>
    </source>
</evidence>
<evidence type="ECO:0000256" key="2">
    <source>
        <dbReference type="SAM" id="Phobius"/>
    </source>
</evidence>
<keyword evidence="2" id="KW-1133">Transmembrane helix</keyword>
<dbReference type="KEGG" id="ssl:SS1G_07746"/>
<protein>
    <recommendedName>
        <fullName evidence="5">Transmembrane protein</fullName>
    </recommendedName>
</protein>
<reference evidence="4" key="1">
    <citation type="journal article" date="2011" name="PLoS Genet.">
        <title>Genomic analysis of the necrotrophic fungal pathogens Sclerotinia sclerotiorum and Botrytis cinerea.</title>
        <authorList>
            <person name="Amselem J."/>
            <person name="Cuomo C.A."/>
            <person name="van Kan J.A."/>
            <person name="Viaud M."/>
            <person name="Benito E.P."/>
            <person name="Couloux A."/>
            <person name="Coutinho P.M."/>
            <person name="de Vries R.P."/>
            <person name="Dyer P.S."/>
            <person name="Fillinger S."/>
            <person name="Fournier E."/>
            <person name="Gout L."/>
            <person name="Hahn M."/>
            <person name="Kohn L."/>
            <person name="Lapalu N."/>
            <person name="Plummer K.M."/>
            <person name="Pradier J.M."/>
            <person name="Quevillon E."/>
            <person name="Sharon A."/>
            <person name="Simon A."/>
            <person name="ten Have A."/>
            <person name="Tudzynski B."/>
            <person name="Tudzynski P."/>
            <person name="Wincker P."/>
            <person name="Andrew M."/>
            <person name="Anthouard V."/>
            <person name="Beever R.E."/>
            <person name="Beffa R."/>
            <person name="Benoit I."/>
            <person name="Bouzid O."/>
            <person name="Brault B."/>
            <person name="Chen Z."/>
            <person name="Choquer M."/>
            <person name="Collemare J."/>
            <person name="Cotton P."/>
            <person name="Danchin E.G."/>
            <person name="Da Silva C."/>
            <person name="Gautier A."/>
            <person name="Giraud C."/>
            <person name="Giraud T."/>
            <person name="Gonzalez C."/>
            <person name="Grossetete S."/>
            <person name="Guldener U."/>
            <person name="Henrissat B."/>
            <person name="Howlett B.J."/>
            <person name="Kodira C."/>
            <person name="Kretschmer M."/>
            <person name="Lappartient A."/>
            <person name="Leroch M."/>
            <person name="Levis C."/>
            <person name="Mauceli E."/>
            <person name="Neuveglise C."/>
            <person name="Oeser B."/>
            <person name="Pearson M."/>
            <person name="Poulain J."/>
            <person name="Poussereau N."/>
            <person name="Quesneville H."/>
            <person name="Rascle C."/>
            <person name="Schumacher J."/>
            <person name="Segurens B."/>
            <person name="Sexton A."/>
            <person name="Silva E."/>
            <person name="Sirven C."/>
            <person name="Soanes D.M."/>
            <person name="Talbot N.J."/>
            <person name="Templeton M."/>
            <person name="Yandava C."/>
            <person name="Yarden O."/>
            <person name="Zeng Q."/>
            <person name="Rollins J.A."/>
            <person name="Lebrun M.H."/>
            <person name="Dickman M."/>
        </authorList>
    </citation>
    <scope>NUCLEOTIDE SEQUENCE [LARGE SCALE GENOMIC DNA]</scope>
    <source>
        <strain evidence="4">ATCC 18683 / 1980 / Ss-1</strain>
    </source>
</reference>
<feature type="region of interest" description="Disordered" evidence="1">
    <location>
        <begin position="70"/>
        <end position="91"/>
    </location>
</feature>
<evidence type="ECO:0000256" key="1">
    <source>
        <dbReference type="SAM" id="MobiDB-lite"/>
    </source>
</evidence>
<keyword evidence="2" id="KW-0812">Transmembrane</keyword>
<keyword evidence="4" id="KW-1185">Reference proteome</keyword>
<dbReference type="Proteomes" id="UP000001312">
    <property type="component" value="Unassembled WGS sequence"/>
</dbReference>